<feature type="binding site" evidence="18">
    <location>
        <position position="211"/>
    </location>
    <ligand>
        <name>ATP</name>
        <dbReference type="ChEBI" id="CHEBI:30616"/>
    </ligand>
</feature>
<dbReference type="PANTHER" id="PTHR11349">
    <property type="entry name" value="NUCLEOSIDE DIPHOSPHATE KINASE"/>
    <property type="match status" value="1"/>
</dbReference>
<evidence type="ECO:0000256" key="2">
    <source>
        <dbReference type="ARBA" id="ARBA00000937"/>
    </source>
</evidence>
<comment type="caution">
    <text evidence="18">Lacks conserved residue(s) required for the propagation of feature annotation.</text>
</comment>
<comment type="similarity">
    <text evidence="7 18 19">Belongs to the NDK family.</text>
</comment>
<comment type="cofactor">
    <cofactor evidence="3">
        <name>Mg(2+)</name>
        <dbReference type="ChEBI" id="CHEBI:18420"/>
    </cofactor>
</comment>
<evidence type="ECO:0000256" key="13">
    <source>
        <dbReference type="ARBA" id="ARBA00022842"/>
    </source>
</evidence>
<comment type="subcellular location">
    <subcellularLocation>
        <location evidence="6">Cell projection</location>
        <location evidence="6">Lamellipodium</location>
    </subcellularLocation>
    <subcellularLocation>
        <location evidence="5">Cell projection</location>
        <location evidence="5">Ruffle</location>
    </subcellularLocation>
</comment>
<dbReference type="GO" id="GO:0006183">
    <property type="term" value="P:GTP biosynthetic process"/>
    <property type="evidence" value="ECO:0007669"/>
    <property type="project" value="InterPro"/>
</dbReference>
<accession>A0AAD8D7A8</accession>
<keyword evidence="15" id="KW-0539">Nucleus</keyword>
<dbReference type="PROSITE" id="PS00469">
    <property type="entry name" value="NDPK"/>
    <property type="match status" value="1"/>
</dbReference>
<evidence type="ECO:0000256" key="20">
    <source>
        <dbReference type="RuleBase" id="RU004013"/>
    </source>
</evidence>
<feature type="binding site" evidence="18">
    <location>
        <position position="205"/>
    </location>
    <ligand>
        <name>ATP</name>
        <dbReference type="ChEBI" id="CHEBI:30616"/>
    </ligand>
</feature>
<keyword evidence="13" id="KW-0460">Magnesium</keyword>
<dbReference type="GO" id="GO:0004550">
    <property type="term" value="F:nucleoside diphosphate kinase activity"/>
    <property type="evidence" value="ECO:0007669"/>
    <property type="project" value="UniProtKB-EC"/>
</dbReference>
<evidence type="ECO:0000259" key="21">
    <source>
        <dbReference type="SMART" id="SM00562"/>
    </source>
</evidence>
<dbReference type="Gene3D" id="3.30.70.141">
    <property type="entry name" value="Nucleoside diphosphate kinase-like domain"/>
    <property type="match status" value="2"/>
</dbReference>
<feature type="active site" description="Pros-phosphohistidine intermediate" evidence="18">
    <location>
        <position position="235"/>
    </location>
</feature>
<organism evidence="22 23">
    <name type="scientific">Acipenser oxyrinchus oxyrinchus</name>
    <dbReference type="NCBI Taxonomy" id="40147"/>
    <lineage>
        <taxon>Eukaryota</taxon>
        <taxon>Metazoa</taxon>
        <taxon>Chordata</taxon>
        <taxon>Craniata</taxon>
        <taxon>Vertebrata</taxon>
        <taxon>Euteleostomi</taxon>
        <taxon>Actinopterygii</taxon>
        <taxon>Chondrostei</taxon>
        <taxon>Acipenseriformes</taxon>
        <taxon>Acipenseridae</taxon>
        <taxon>Acipenser</taxon>
    </lineage>
</organism>
<dbReference type="GO" id="GO:0030027">
    <property type="term" value="C:lamellipodium"/>
    <property type="evidence" value="ECO:0007669"/>
    <property type="project" value="UniProtKB-SubCell"/>
</dbReference>
<evidence type="ECO:0000256" key="9">
    <source>
        <dbReference type="ARBA" id="ARBA00022723"/>
    </source>
</evidence>
<evidence type="ECO:0000256" key="14">
    <source>
        <dbReference type="ARBA" id="ARBA00023080"/>
    </source>
</evidence>
<evidence type="ECO:0000256" key="7">
    <source>
        <dbReference type="ARBA" id="ARBA00008142"/>
    </source>
</evidence>
<keyword evidence="10 20" id="KW-0547">Nucleotide-binding</keyword>
<keyword evidence="9" id="KW-0479">Metal-binding</keyword>
<dbReference type="Proteomes" id="UP001230051">
    <property type="component" value="Unassembled WGS sequence"/>
</dbReference>
<comment type="function">
    <text evidence="4">Major role in the synthesis of nucleoside triphosphates other than ATP.</text>
</comment>
<evidence type="ECO:0000256" key="5">
    <source>
        <dbReference type="ARBA" id="ARBA00004466"/>
    </source>
</evidence>
<evidence type="ECO:0000256" key="17">
    <source>
        <dbReference type="ARBA" id="ARBA00023306"/>
    </source>
</evidence>
<evidence type="ECO:0000256" key="10">
    <source>
        <dbReference type="ARBA" id="ARBA00022741"/>
    </source>
</evidence>
<evidence type="ECO:0000256" key="18">
    <source>
        <dbReference type="PROSITE-ProRule" id="PRU00706"/>
    </source>
</evidence>
<dbReference type="GO" id="GO:0005524">
    <property type="term" value="F:ATP binding"/>
    <property type="evidence" value="ECO:0007669"/>
    <property type="project" value="UniProtKB-KW"/>
</dbReference>
<gene>
    <name evidence="22" type="ORF">AOXY_G15774</name>
</gene>
<dbReference type="PRINTS" id="PR01243">
    <property type="entry name" value="NUCDPKINASE"/>
</dbReference>
<dbReference type="GO" id="GO:0006228">
    <property type="term" value="P:UTP biosynthetic process"/>
    <property type="evidence" value="ECO:0007669"/>
    <property type="project" value="InterPro"/>
</dbReference>
<keyword evidence="11 20" id="KW-0418">Kinase</keyword>
<dbReference type="EC" id="2.7.4.6" evidence="20"/>
<evidence type="ECO:0000256" key="4">
    <source>
        <dbReference type="ARBA" id="ARBA00003465"/>
    </source>
</evidence>
<dbReference type="CDD" id="cd04413">
    <property type="entry name" value="NDPk_I"/>
    <property type="match status" value="1"/>
</dbReference>
<dbReference type="Pfam" id="PF00334">
    <property type="entry name" value="NDK"/>
    <property type="match status" value="2"/>
</dbReference>
<keyword evidence="16" id="KW-0966">Cell projection</keyword>
<evidence type="ECO:0000313" key="22">
    <source>
        <dbReference type="EMBL" id="KAK1163855.1"/>
    </source>
</evidence>
<keyword evidence="14" id="KW-0546">Nucleotide metabolism</keyword>
<dbReference type="InterPro" id="IPR023005">
    <property type="entry name" value="Nucleoside_diP_kinase_AS"/>
</dbReference>
<feature type="domain" description="Nucleoside diphosphate kinase-like" evidence="21">
    <location>
        <begin position="5"/>
        <end position="118"/>
    </location>
</feature>
<dbReference type="InterPro" id="IPR001564">
    <property type="entry name" value="Nucleoside_diP_kinase"/>
</dbReference>
<evidence type="ECO:0000256" key="3">
    <source>
        <dbReference type="ARBA" id="ARBA00001946"/>
    </source>
</evidence>
<dbReference type="EMBL" id="JAGXEW010000014">
    <property type="protein sequence ID" value="KAK1163855.1"/>
    <property type="molecule type" value="Genomic_DNA"/>
</dbReference>
<feature type="binding site" evidence="18">
    <location>
        <position position="177"/>
    </location>
    <ligand>
        <name>ATP</name>
        <dbReference type="ChEBI" id="CHEBI:30616"/>
    </ligand>
</feature>
<feature type="binding site" evidence="18">
    <location>
        <position position="129"/>
    </location>
    <ligand>
        <name>ATP</name>
        <dbReference type="ChEBI" id="CHEBI:30616"/>
    </ligand>
</feature>
<dbReference type="SMART" id="SM00562">
    <property type="entry name" value="NDK"/>
    <property type="match status" value="2"/>
</dbReference>
<proteinExistence type="inferred from homology"/>
<comment type="catalytic activity">
    <reaction evidence="1 20">
        <text>a 2'-deoxyribonucleoside 5'-diphosphate + ATP = a 2'-deoxyribonucleoside 5'-triphosphate + ADP</text>
        <dbReference type="Rhea" id="RHEA:44640"/>
        <dbReference type="ChEBI" id="CHEBI:30616"/>
        <dbReference type="ChEBI" id="CHEBI:61560"/>
        <dbReference type="ChEBI" id="CHEBI:73316"/>
        <dbReference type="ChEBI" id="CHEBI:456216"/>
        <dbReference type="EC" id="2.7.4.6"/>
    </reaction>
</comment>
<dbReference type="PROSITE" id="PS51374">
    <property type="entry name" value="NDPK_LIKE"/>
    <property type="match status" value="2"/>
</dbReference>
<dbReference type="SUPFAM" id="SSF54919">
    <property type="entry name" value="Nucleoside diphosphate kinase, NDK"/>
    <property type="match status" value="2"/>
</dbReference>
<comment type="catalytic activity">
    <reaction evidence="2">
        <text>a ribonucleoside 5'-diphosphate + ATP = a ribonucleoside 5'-triphosphate + ADP</text>
        <dbReference type="Rhea" id="RHEA:18113"/>
        <dbReference type="ChEBI" id="CHEBI:30616"/>
        <dbReference type="ChEBI" id="CHEBI:57930"/>
        <dbReference type="ChEBI" id="CHEBI:61557"/>
        <dbReference type="ChEBI" id="CHEBI:456216"/>
        <dbReference type="EC" id="2.7.4.6"/>
    </reaction>
</comment>
<sequence length="269" mass="30094">MAGNKERSFIAIKPDGVQRGLMGDIIKRLEQKGFKMVAAKFLQASEELLKQHYIDLKDQPFYSGLVKYTSSGPLLAMVWEGLHVVKTIRVMLGETDPAASKPGTIRGDFSMQLGSIMAGNQERTFIAIKPDGVQRGLMGEIIKRFEQKGFRLVAMKFQQAPEELLKQHYIDLKDRPFYSGLVKYMGSGPVLAMVWEGLNVVKTGRVMLGETNPADSKPGTIRGDFCIQVGRNIIHGSDAVASAEKEIELWFKPEELVDYKSCAESWIYE</sequence>
<evidence type="ECO:0000256" key="8">
    <source>
        <dbReference type="ARBA" id="ARBA00022679"/>
    </source>
</evidence>
<evidence type="ECO:0000256" key="11">
    <source>
        <dbReference type="ARBA" id="ARBA00022777"/>
    </source>
</evidence>
<feature type="domain" description="Nucleoside diphosphate kinase-like" evidence="21">
    <location>
        <begin position="121"/>
        <end position="258"/>
    </location>
</feature>
<dbReference type="InterPro" id="IPR034907">
    <property type="entry name" value="NDK-like_dom"/>
</dbReference>
<keyword evidence="23" id="KW-1185">Reference proteome</keyword>
<dbReference type="FunFam" id="3.30.70.141:FF:000039">
    <property type="entry name" value="Nucleoside diphosphate kinase B"/>
    <property type="match status" value="1"/>
</dbReference>
<dbReference type="GO" id="GO:0006241">
    <property type="term" value="P:CTP biosynthetic process"/>
    <property type="evidence" value="ECO:0007669"/>
    <property type="project" value="InterPro"/>
</dbReference>
<evidence type="ECO:0000256" key="19">
    <source>
        <dbReference type="RuleBase" id="RU004011"/>
    </source>
</evidence>
<dbReference type="NCBIfam" id="NF001908">
    <property type="entry name" value="PRK00668.1"/>
    <property type="match status" value="1"/>
</dbReference>
<evidence type="ECO:0000256" key="6">
    <source>
        <dbReference type="ARBA" id="ARBA00004510"/>
    </source>
</evidence>
<protein>
    <recommendedName>
        <fullName evidence="20">Nucleoside diphosphate kinase</fullName>
        <ecNumber evidence="20">2.7.4.6</ecNumber>
    </recommendedName>
</protein>
<reference evidence="22" key="1">
    <citation type="submission" date="2022-02" db="EMBL/GenBank/DDBJ databases">
        <title>Atlantic sturgeon de novo genome assembly.</title>
        <authorList>
            <person name="Stock M."/>
            <person name="Klopp C."/>
            <person name="Guiguen Y."/>
            <person name="Cabau C."/>
            <person name="Parinello H."/>
            <person name="Santidrian Yebra-Pimentel E."/>
            <person name="Kuhl H."/>
            <person name="Dirks R.P."/>
            <person name="Guessner J."/>
            <person name="Wuertz S."/>
            <person name="Du K."/>
            <person name="Schartl M."/>
        </authorList>
    </citation>
    <scope>NUCLEOTIDE SEQUENCE</scope>
    <source>
        <strain evidence="22">STURGEONOMICS-FGT-2020</strain>
        <tissue evidence="22">Whole blood</tissue>
    </source>
</reference>
<keyword evidence="12 20" id="KW-0067">ATP-binding</keyword>
<dbReference type="HAMAP" id="MF_00451">
    <property type="entry name" value="NDP_kinase"/>
    <property type="match status" value="1"/>
</dbReference>
<dbReference type="GO" id="GO:0046872">
    <property type="term" value="F:metal ion binding"/>
    <property type="evidence" value="ECO:0007669"/>
    <property type="project" value="UniProtKB-KW"/>
</dbReference>
<name>A0AAD8D7A8_ACIOX</name>
<dbReference type="InterPro" id="IPR036850">
    <property type="entry name" value="NDK-like_dom_sf"/>
</dbReference>
<dbReference type="FunFam" id="3.30.70.141:FF:000015">
    <property type="entry name" value="Nucleoside diphosphate kinase B"/>
    <property type="match status" value="1"/>
</dbReference>
<comment type="caution">
    <text evidence="22">The sequence shown here is derived from an EMBL/GenBank/DDBJ whole genome shotgun (WGS) entry which is preliminary data.</text>
</comment>
<keyword evidence="8 20" id="KW-0808">Transferase</keyword>
<evidence type="ECO:0000256" key="12">
    <source>
        <dbReference type="ARBA" id="ARBA00022840"/>
    </source>
</evidence>
<evidence type="ECO:0000256" key="1">
    <source>
        <dbReference type="ARBA" id="ARBA00000082"/>
    </source>
</evidence>
<keyword evidence="17" id="KW-0131">Cell cycle</keyword>
<evidence type="ECO:0000313" key="23">
    <source>
        <dbReference type="Proteomes" id="UP001230051"/>
    </source>
</evidence>
<feature type="binding site" evidence="18">
    <location>
        <position position="222"/>
    </location>
    <ligand>
        <name>ATP</name>
        <dbReference type="ChEBI" id="CHEBI:30616"/>
    </ligand>
</feature>
<feature type="binding site" evidence="18">
    <location>
        <position position="232"/>
    </location>
    <ligand>
        <name>ATP</name>
        <dbReference type="ChEBI" id="CHEBI:30616"/>
    </ligand>
</feature>
<dbReference type="GO" id="GO:0001726">
    <property type="term" value="C:ruffle"/>
    <property type="evidence" value="ECO:0007669"/>
    <property type="project" value="UniProtKB-SubCell"/>
</dbReference>
<evidence type="ECO:0000256" key="15">
    <source>
        <dbReference type="ARBA" id="ARBA00023242"/>
    </source>
</evidence>
<dbReference type="AlphaFoldDB" id="A0AAD8D7A8"/>
<evidence type="ECO:0000256" key="16">
    <source>
        <dbReference type="ARBA" id="ARBA00023273"/>
    </source>
</evidence>